<comment type="caution">
    <text evidence="3">The sequence shown here is derived from an EMBL/GenBank/DDBJ whole genome shotgun (WGS) entry which is preliminary data.</text>
</comment>
<dbReference type="AlphaFoldDB" id="A0A8J2WCF2"/>
<feature type="transmembrane region" description="Helical" evidence="2">
    <location>
        <begin position="67"/>
        <end position="86"/>
    </location>
</feature>
<proteinExistence type="predicted"/>
<evidence type="ECO:0000313" key="3">
    <source>
        <dbReference type="EMBL" id="CAH0112828.1"/>
    </source>
</evidence>
<name>A0A8J2WCF2_9CRUS</name>
<evidence type="ECO:0000256" key="2">
    <source>
        <dbReference type="SAM" id="Phobius"/>
    </source>
</evidence>
<sequence length="197" mass="22106">MQPNANGKCDVESAPVQKQPGSTKTKEYYEATILFFCHACMVLLMHHGLHGQGKPYSMFLHDSNLDPALTCHLIFLTVLGCVCWWIDNMVAIKKPLHHVLVGILAFISIIVGVFLSIIRFPTSLPDFASIEATYCLNRLNSYSGTLYSFILRNYWLLEISFVLVDSLSILAEGTVIVAAFSWWRLSREMMVPSKSSA</sequence>
<reference evidence="3" key="1">
    <citation type="submission" date="2021-11" db="EMBL/GenBank/DDBJ databases">
        <authorList>
            <person name="Schell T."/>
        </authorList>
    </citation>
    <scope>NUCLEOTIDE SEQUENCE</scope>
    <source>
        <strain evidence="3">M5</strain>
    </source>
</reference>
<organism evidence="3 4">
    <name type="scientific">Daphnia galeata</name>
    <dbReference type="NCBI Taxonomy" id="27404"/>
    <lineage>
        <taxon>Eukaryota</taxon>
        <taxon>Metazoa</taxon>
        <taxon>Ecdysozoa</taxon>
        <taxon>Arthropoda</taxon>
        <taxon>Crustacea</taxon>
        <taxon>Branchiopoda</taxon>
        <taxon>Diplostraca</taxon>
        <taxon>Cladocera</taxon>
        <taxon>Anomopoda</taxon>
        <taxon>Daphniidae</taxon>
        <taxon>Daphnia</taxon>
    </lineage>
</organism>
<evidence type="ECO:0000313" key="4">
    <source>
        <dbReference type="Proteomes" id="UP000789390"/>
    </source>
</evidence>
<protein>
    <submittedName>
        <fullName evidence="3">Uncharacterized protein</fullName>
    </submittedName>
</protein>
<feature type="transmembrane region" description="Helical" evidence="2">
    <location>
        <begin position="98"/>
        <end position="118"/>
    </location>
</feature>
<feature type="region of interest" description="Disordered" evidence="1">
    <location>
        <begin position="1"/>
        <end position="20"/>
    </location>
</feature>
<gene>
    <name evidence="3" type="ORF">DGAL_LOCUS16621</name>
</gene>
<dbReference type="Proteomes" id="UP000789390">
    <property type="component" value="Unassembled WGS sequence"/>
</dbReference>
<feature type="transmembrane region" description="Helical" evidence="2">
    <location>
        <begin position="159"/>
        <end position="183"/>
    </location>
</feature>
<keyword evidence="4" id="KW-1185">Reference proteome</keyword>
<keyword evidence="2" id="KW-0812">Transmembrane</keyword>
<feature type="transmembrane region" description="Helical" evidence="2">
    <location>
        <begin position="28"/>
        <end position="47"/>
    </location>
</feature>
<evidence type="ECO:0000256" key="1">
    <source>
        <dbReference type="SAM" id="MobiDB-lite"/>
    </source>
</evidence>
<keyword evidence="2" id="KW-1133">Transmembrane helix</keyword>
<keyword evidence="2" id="KW-0472">Membrane</keyword>
<dbReference type="EMBL" id="CAKKLH010000332">
    <property type="protein sequence ID" value="CAH0112828.1"/>
    <property type="molecule type" value="Genomic_DNA"/>
</dbReference>
<accession>A0A8J2WCF2</accession>